<feature type="compositionally biased region" description="Low complexity" evidence="1">
    <location>
        <begin position="34"/>
        <end position="43"/>
    </location>
</feature>
<dbReference type="EMBL" id="BAAAZO010000008">
    <property type="protein sequence ID" value="GAA3621390.1"/>
    <property type="molecule type" value="Genomic_DNA"/>
</dbReference>
<evidence type="ECO:0008006" key="4">
    <source>
        <dbReference type="Google" id="ProtNLM"/>
    </source>
</evidence>
<evidence type="ECO:0000256" key="1">
    <source>
        <dbReference type="SAM" id="MobiDB-lite"/>
    </source>
</evidence>
<protein>
    <recommendedName>
        <fullName evidence="4">DUF2399 domain-containing protein</fullName>
    </recommendedName>
</protein>
<accession>A0ABP6ZZP4</accession>
<keyword evidence="3" id="KW-1185">Reference proteome</keyword>
<gene>
    <name evidence="2" type="ORF">GCM10022223_42840</name>
</gene>
<dbReference type="RefSeq" id="WP_231487084.1">
    <property type="nucleotide sequence ID" value="NZ_BAAAZO010000008.1"/>
</dbReference>
<reference evidence="3" key="1">
    <citation type="journal article" date="2019" name="Int. J. Syst. Evol. Microbiol.">
        <title>The Global Catalogue of Microorganisms (GCM) 10K type strain sequencing project: providing services to taxonomists for standard genome sequencing and annotation.</title>
        <authorList>
            <consortium name="The Broad Institute Genomics Platform"/>
            <consortium name="The Broad Institute Genome Sequencing Center for Infectious Disease"/>
            <person name="Wu L."/>
            <person name="Ma J."/>
        </authorList>
    </citation>
    <scope>NUCLEOTIDE SEQUENCE [LARGE SCALE GENOMIC DNA]</scope>
    <source>
        <strain evidence="3">JCM 16902</strain>
    </source>
</reference>
<dbReference type="Proteomes" id="UP001501074">
    <property type="component" value="Unassembled WGS sequence"/>
</dbReference>
<feature type="region of interest" description="Disordered" evidence="1">
    <location>
        <begin position="1"/>
        <end position="83"/>
    </location>
</feature>
<sequence>MTPESSSDSGQQSGLPALTEFAMRDLPSIPPGTTPYATAATAGKSIRTVKGAPRPQRVELRSELEDLTRPPERPASGVDDQDWSWCTSQSRKWSTAQKEFEGRAWRKALALVQVGAIRLVYEFPADLARDTPLRWDPHPRLLEGHQARRSDARDGRARLRDQADALADRLDPEWPGVATALLETAPGSLLEWTVRAATDLEAGRRHGSARAFVQAHAHHTKVRERVAQEFIRAGFDLDALTRLGINRSPYVGLAGPMAATLPTGVTQDFTGWPGPQDVRLSPRLPVTVSVTVGTRVLVVMENRQAAETVCDEFPHVALIWCHGQPPAPVLEVIAQAALGVERVLICPDADLGGIRIADRIDRGLPARVERTVIDVGREEHEPGAPFSEPTRRRIAAQATGTGAVAALARGCLDRGYLVEQEAPIRIAVERALTQ</sequence>
<evidence type="ECO:0000313" key="2">
    <source>
        <dbReference type="EMBL" id="GAA3621390.1"/>
    </source>
</evidence>
<comment type="caution">
    <text evidence="2">The sequence shown here is derived from an EMBL/GenBank/DDBJ whole genome shotgun (WGS) entry which is preliminary data.</text>
</comment>
<feature type="compositionally biased region" description="Polar residues" evidence="1">
    <location>
        <begin position="1"/>
        <end position="14"/>
    </location>
</feature>
<evidence type="ECO:0000313" key="3">
    <source>
        <dbReference type="Proteomes" id="UP001501074"/>
    </source>
</evidence>
<name>A0ABP6ZZP4_9ACTN</name>
<feature type="compositionally biased region" description="Basic and acidic residues" evidence="1">
    <location>
        <begin position="56"/>
        <end position="72"/>
    </location>
</feature>
<proteinExistence type="predicted"/>
<organism evidence="2 3">
    <name type="scientific">Kineosporia mesophila</name>
    <dbReference type="NCBI Taxonomy" id="566012"/>
    <lineage>
        <taxon>Bacteria</taxon>
        <taxon>Bacillati</taxon>
        <taxon>Actinomycetota</taxon>
        <taxon>Actinomycetes</taxon>
        <taxon>Kineosporiales</taxon>
        <taxon>Kineosporiaceae</taxon>
        <taxon>Kineosporia</taxon>
    </lineage>
</organism>